<accession>A0ABD3N3S9</accession>
<evidence type="ECO:0000256" key="1">
    <source>
        <dbReference type="SAM" id="MobiDB-lite"/>
    </source>
</evidence>
<feature type="compositionally biased region" description="Polar residues" evidence="1">
    <location>
        <begin position="396"/>
        <end position="407"/>
    </location>
</feature>
<organism evidence="3 4">
    <name type="scientific">Cyclotella atomus</name>
    <dbReference type="NCBI Taxonomy" id="382360"/>
    <lineage>
        <taxon>Eukaryota</taxon>
        <taxon>Sar</taxon>
        <taxon>Stramenopiles</taxon>
        <taxon>Ochrophyta</taxon>
        <taxon>Bacillariophyta</taxon>
        <taxon>Coscinodiscophyceae</taxon>
        <taxon>Thalassiosirophycidae</taxon>
        <taxon>Stephanodiscales</taxon>
        <taxon>Stephanodiscaceae</taxon>
        <taxon>Cyclotella</taxon>
    </lineage>
</organism>
<evidence type="ECO:0000313" key="3">
    <source>
        <dbReference type="EMBL" id="KAL3770725.1"/>
    </source>
</evidence>
<dbReference type="InterPro" id="IPR029052">
    <property type="entry name" value="Metallo-depent_PP-like"/>
</dbReference>
<sequence length="956" mass="106113">MSPSQNVYATMAPQRCRSIGVNAAIRRTLVLYSIAVSLNHMNHSLVAVGFSFATYPKVQWSRLHMGKDFDEDDAFQDGRSSRKRQPRKPRARMKKSVSSAYSSLLLPPPPIGKGSNRRRWGEDDRHDGEKTSSEVLNAERISPPLVSNETLDNIIQKTQRQAARPNRHEAKPRDKSDPSTPPTPEREKLHLPPPSPEITGDQSVDLPEWGALFSNSPPSQYDVHPPPTPPVYPSPVIEGVLPVSELFYRSTQSISSTDEGEDDENENGREARARKRTRAKSFKNAETDGKVGDDEELPFSAEQSDRLSTPGNKIQIRRNKAADSSMLIDEIASGIGMGLDGNKVPSEAVRRELKSMARQEQAERRQLDRRLKEEQSVEQIDNNDDEQSTEDDDANSVESFDPSNKQAKSNKKRLLKAPKKVDRASGRKMVRRGMEMLVGGEPINADPPQRAVELSYFNKHPRLWYRAIALNSPDFGPILHMHGAGKISKKEVGLFCENFVHNAQKWNICPEDLKEMVTQNELRIRNENAAADHASAVDEGENKETEADGIKASLKSLSDEGIEANVEDSIIHDESGRAIMFNPRELIPPKGFGPAPKKNIKKNRDSRGGASGIASDKPLQKKDIDIENVPADSKLMFTLGGELKFSLGVTKAELESGHEHGKAFRRVLQKGIALSIQADQMGFDVAIAKLVITDSDGGTTDVVVQFSLESREPMEVCEAERVAKDVNGALANAMDDGKMALALAQMAKDENRWSAKVRNRVVDEFLFETEDDEEDKEFEADDDETEEFGPDSMGFSQDELYDGPFGMAGDPTYDKDDLWLGGSNGGVFFDYSESNILNSPYKGTLGPHLLDAAAQRARQNQPRVIAIGDVHGCIDELQALLRKCDYHPGDTVIFLGDLVCKGPDSLSVVQMAREIGAIGVRGNHDFEVVRWHQAIKSGEFLLLIRFVRLQKVDTTY</sequence>
<feature type="region of interest" description="Disordered" evidence="1">
    <location>
        <begin position="587"/>
        <end position="619"/>
    </location>
</feature>
<feature type="compositionally biased region" description="Basic and acidic residues" evidence="1">
    <location>
        <begin position="166"/>
        <end position="177"/>
    </location>
</feature>
<feature type="compositionally biased region" description="Polar residues" evidence="1">
    <location>
        <begin position="145"/>
        <end position="161"/>
    </location>
</feature>
<proteinExistence type="predicted"/>
<dbReference type="Proteomes" id="UP001530400">
    <property type="component" value="Unassembled WGS sequence"/>
</dbReference>
<dbReference type="InterPro" id="IPR050126">
    <property type="entry name" value="Ap4A_hydrolase"/>
</dbReference>
<reference evidence="3 4" key="1">
    <citation type="submission" date="2024-10" db="EMBL/GenBank/DDBJ databases">
        <title>Updated reference genomes for cyclostephanoid diatoms.</title>
        <authorList>
            <person name="Roberts W.R."/>
            <person name="Alverson A.J."/>
        </authorList>
    </citation>
    <scope>NUCLEOTIDE SEQUENCE [LARGE SCALE GENOMIC DNA]</scope>
    <source>
        <strain evidence="3 4">AJA010-31</strain>
    </source>
</reference>
<evidence type="ECO:0000313" key="4">
    <source>
        <dbReference type="Proteomes" id="UP001530400"/>
    </source>
</evidence>
<keyword evidence="4" id="KW-1185">Reference proteome</keyword>
<feature type="region of interest" description="Disordered" evidence="1">
    <location>
        <begin position="770"/>
        <end position="795"/>
    </location>
</feature>
<comment type="caution">
    <text evidence="3">The sequence shown here is derived from an EMBL/GenBank/DDBJ whole genome shotgun (WGS) entry which is preliminary data.</text>
</comment>
<feature type="compositionally biased region" description="Basic and acidic residues" evidence="1">
    <location>
        <begin position="119"/>
        <end position="132"/>
    </location>
</feature>
<feature type="compositionally biased region" description="Acidic residues" evidence="1">
    <location>
        <begin position="770"/>
        <end position="789"/>
    </location>
</feature>
<dbReference type="PANTHER" id="PTHR42850:SF4">
    <property type="entry name" value="ZINC-DEPENDENT ENDOPOLYPHOSPHATASE"/>
    <property type="match status" value="1"/>
</dbReference>
<gene>
    <name evidence="3" type="ORF">ACHAWO_006549</name>
</gene>
<feature type="region of interest" description="Disordered" evidence="1">
    <location>
        <begin position="70"/>
        <end position="231"/>
    </location>
</feature>
<dbReference type="Pfam" id="PF00149">
    <property type="entry name" value="Metallophos"/>
    <property type="match status" value="1"/>
</dbReference>
<feature type="region of interest" description="Disordered" evidence="1">
    <location>
        <begin position="251"/>
        <end position="321"/>
    </location>
</feature>
<feature type="domain" description="Calcineurin-like phosphoesterase" evidence="2">
    <location>
        <begin position="863"/>
        <end position="928"/>
    </location>
</feature>
<dbReference type="EMBL" id="JALLPJ020001302">
    <property type="protein sequence ID" value="KAL3770725.1"/>
    <property type="molecule type" value="Genomic_DNA"/>
</dbReference>
<feature type="compositionally biased region" description="Basic residues" evidence="1">
    <location>
        <begin position="81"/>
        <end position="95"/>
    </location>
</feature>
<feature type="compositionally biased region" description="Basic and acidic residues" evidence="1">
    <location>
        <begin position="283"/>
        <end position="292"/>
    </location>
</feature>
<feature type="region of interest" description="Disordered" evidence="1">
    <location>
        <begin position="352"/>
        <end position="428"/>
    </location>
</feature>
<dbReference type="PANTHER" id="PTHR42850">
    <property type="entry name" value="METALLOPHOSPHOESTERASE"/>
    <property type="match status" value="1"/>
</dbReference>
<dbReference type="Gene3D" id="3.60.21.10">
    <property type="match status" value="1"/>
</dbReference>
<feature type="compositionally biased region" description="Basic residues" evidence="1">
    <location>
        <begin position="272"/>
        <end position="281"/>
    </location>
</feature>
<feature type="compositionally biased region" description="Basic residues" evidence="1">
    <location>
        <begin position="408"/>
        <end position="418"/>
    </location>
</feature>
<name>A0ABD3N3S9_9STRA</name>
<feature type="compositionally biased region" description="Basic and acidic residues" evidence="1">
    <location>
        <begin position="352"/>
        <end position="375"/>
    </location>
</feature>
<dbReference type="SUPFAM" id="SSF56300">
    <property type="entry name" value="Metallo-dependent phosphatases"/>
    <property type="match status" value="1"/>
</dbReference>
<dbReference type="InterPro" id="IPR004843">
    <property type="entry name" value="Calcineurin-like_PHP"/>
</dbReference>
<feature type="compositionally biased region" description="Acidic residues" evidence="1">
    <location>
        <begin position="381"/>
        <end position="395"/>
    </location>
</feature>
<evidence type="ECO:0000259" key="2">
    <source>
        <dbReference type="Pfam" id="PF00149"/>
    </source>
</evidence>
<dbReference type="AlphaFoldDB" id="A0ABD3N3S9"/>
<protein>
    <recommendedName>
        <fullName evidence="2">Calcineurin-like phosphoesterase domain-containing protein</fullName>
    </recommendedName>
</protein>